<evidence type="ECO:0000313" key="3">
    <source>
        <dbReference type="EMBL" id="MBO9150998.1"/>
    </source>
</evidence>
<organism evidence="3 4">
    <name type="scientific">Chitinophaga chungangae</name>
    <dbReference type="NCBI Taxonomy" id="2821488"/>
    <lineage>
        <taxon>Bacteria</taxon>
        <taxon>Pseudomonadati</taxon>
        <taxon>Bacteroidota</taxon>
        <taxon>Chitinophagia</taxon>
        <taxon>Chitinophagales</taxon>
        <taxon>Chitinophagaceae</taxon>
        <taxon>Chitinophaga</taxon>
    </lineage>
</organism>
<feature type="transmembrane region" description="Helical" evidence="1">
    <location>
        <begin position="347"/>
        <end position="366"/>
    </location>
</feature>
<comment type="caution">
    <text evidence="3">The sequence shown here is derived from an EMBL/GenBank/DDBJ whole genome shotgun (WGS) entry which is preliminary data.</text>
</comment>
<reference evidence="4" key="1">
    <citation type="submission" date="2021-03" db="EMBL/GenBank/DDBJ databases">
        <title>Assistant Professor.</title>
        <authorList>
            <person name="Huq M.A."/>
        </authorList>
    </citation>
    <scope>NUCLEOTIDE SEQUENCE [LARGE SCALE GENOMIC DNA]</scope>
    <source>
        <strain evidence="4">MAH-28</strain>
    </source>
</reference>
<keyword evidence="1" id="KW-0472">Membrane</keyword>
<protein>
    <submittedName>
        <fullName evidence="3">DUF5009 domain-containing protein</fullName>
    </submittedName>
</protein>
<feature type="transmembrane region" description="Helical" evidence="1">
    <location>
        <begin position="167"/>
        <end position="185"/>
    </location>
</feature>
<feature type="transmembrane region" description="Helical" evidence="1">
    <location>
        <begin position="118"/>
        <end position="137"/>
    </location>
</feature>
<name>A0ABS3Y9J6_9BACT</name>
<feature type="transmembrane region" description="Helical" evidence="1">
    <location>
        <begin position="12"/>
        <end position="32"/>
    </location>
</feature>
<dbReference type="RefSeq" id="WP_209142766.1">
    <property type="nucleotide sequence ID" value="NZ_JAGHKP010000001.1"/>
</dbReference>
<keyword evidence="1" id="KW-1133">Transmembrane helix</keyword>
<dbReference type="InterPro" id="IPR032176">
    <property type="entry name" value="DUF5009"/>
</dbReference>
<dbReference type="PANTHER" id="PTHR31061:SF24">
    <property type="entry name" value="LD22376P"/>
    <property type="match status" value="1"/>
</dbReference>
<dbReference type="Proteomes" id="UP000679126">
    <property type="component" value="Unassembled WGS sequence"/>
</dbReference>
<feature type="transmembrane region" description="Helical" evidence="1">
    <location>
        <begin position="192"/>
        <end position="211"/>
    </location>
</feature>
<proteinExistence type="predicted"/>
<evidence type="ECO:0000259" key="2">
    <source>
        <dbReference type="Pfam" id="PF16401"/>
    </source>
</evidence>
<accession>A0ABS3Y9J6</accession>
<sequence>MNRSNSLDALRGFAILAMVLSSSIAFGILPAWMYHAQTPPPYHQFRPEVAGITWVDLVFPFFLFSMGAAIPLAFQKKIRENTPAWKLLGHMLQRFALLVFFAIFTLHARAWVQSGTPGAAEQLISIGAFALLCLMFIRMKSIVPKIVAFALAAGFLFYQKIDLSRSDVIIIVLANMALFGTLIWWLTVKQPLLRIGVLPFIVAVFLSAQTADSWGKAVYDWSPLPWAYKFYYLKYLFIIIPGTFAGEWLQLALPAGNAGDKRKWQLIAAGTLALVLINLVFLFNRQLVLNLALNVGVGAAMLFLARKMLSPVPSWMNFLQAGVYLLWLGLFFDCTQGGIKKDPSNYSYYFVTGGLAFLVILGFCIMEYYGYCNRLIRYLAANGRNPMVAYVAGNLLLLPLMHLSGLMQGYKNMDANVWLGVLKGLLFTGVVSLITIFFVNRKWFWKT</sequence>
<dbReference type="PANTHER" id="PTHR31061">
    <property type="entry name" value="LD22376P"/>
    <property type="match status" value="1"/>
</dbReference>
<feature type="transmembrane region" description="Helical" evidence="1">
    <location>
        <begin position="142"/>
        <end position="161"/>
    </location>
</feature>
<evidence type="ECO:0000313" key="4">
    <source>
        <dbReference type="Proteomes" id="UP000679126"/>
    </source>
</evidence>
<keyword evidence="1" id="KW-0812">Transmembrane</keyword>
<gene>
    <name evidence="3" type="ORF">J7I43_02195</name>
</gene>
<feature type="transmembrane region" description="Helical" evidence="1">
    <location>
        <begin position="312"/>
        <end position="332"/>
    </location>
</feature>
<keyword evidence="4" id="KW-1185">Reference proteome</keyword>
<dbReference type="Pfam" id="PF16401">
    <property type="entry name" value="DUF5009"/>
    <property type="match status" value="1"/>
</dbReference>
<evidence type="ECO:0000256" key="1">
    <source>
        <dbReference type="SAM" id="Phobius"/>
    </source>
</evidence>
<dbReference type="EMBL" id="JAGHKP010000001">
    <property type="protein sequence ID" value="MBO9150998.1"/>
    <property type="molecule type" value="Genomic_DNA"/>
</dbReference>
<feature type="domain" description="DUF5009" evidence="2">
    <location>
        <begin position="3"/>
        <end position="249"/>
    </location>
</feature>
<feature type="transmembrane region" description="Helical" evidence="1">
    <location>
        <begin position="231"/>
        <end position="252"/>
    </location>
</feature>
<feature type="transmembrane region" description="Helical" evidence="1">
    <location>
        <begin position="264"/>
        <end position="281"/>
    </location>
</feature>
<feature type="transmembrane region" description="Helical" evidence="1">
    <location>
        <begin position="52"/>
        <end position="74"/>
    </location>
</feature>
<feature type="transmembrane region" description="Helical" evidence="1">
    <location>
        <begin position="417"/>
        <end position="439"/>
    </location>
</feature>
<feature type="transmembrane region" description="Helical" evidence="1">
    <location>
        <begin position="387"/>
        <end position="405"/>
    </location>
</feature>
<feature type="transmembrane region" description="Helical" evidence="1">
    <location>
        <begin position="287"/>
        <end position="305"/>
    </location>
</feature>
<feature type="transmembrane region" description="Helical" evidence="1">
    <location>
        <begin position="95"/>
        <end position="112"/>
    </location>
</feature>